<keyword evidence="1" id="KW-0614">Plasmid</keyword>
<dbReference type="RefSeq" id="WP_101700952.1">
    <property type="nucleotide sequence ID" value="NZ_KX833209.1"/>
</dbReference>
<sequence>MIFWKKMPSLWIGNRLTEFNCLETSQAIAAIKIYITFCLFGKDRGDGVRTVELTFSEISEIASISRSLVNSGLKLLYDKKLIENLSLTKRKKIYTVDVGGEVKDGWCKLPMAGVVSDDRTILAFQSMHNRYHFELVALQLYLYILYARDNQQEYVLARKQTICKKLACRLADLNKAITYLIHIGLLKKMKQKAVESYPVELFHDSFYFYVKTGANNALTYKK</sequence>
<accession>A0A1L4BLG6</accession>
<proteinExistence type="predicted"/>
<geneLocation type="plasmid" evidence="1">
    <name>pTy004_01</name>
</geneLocation>
<name>A0A1L4BLG6_SALTI</name>
<dbReference type="AlphaFoldDB" id="A0A1L4BLG6"/>
<dbReference type="EMBL" id="KX833209">
    <property type="protein sequence ID" value="API82778.1"/>
    <property type="molecule type" value="Genomic_DNA"/>
</dbReference>
<reference evidence="1" key="1">
    <citation type="submission" date="2016-09" db="EMBL/GenBank/DDBJ databases">
        <title>Whole genome sequence analysis of Salmonella Typhi isolated in Thailand before and after the introduction of a national immunization program.</title>
        <authorList>
            <person name="Dyson Z.A."/>
            <person name="Thanh D.P."/>
            <person name="Bodhidatta L."/>
            <person name="Mason C.J."/>
            <person name="Rabaa M.A."/>
            <person name="Vinh P.V."/>
            <person name="Thanh T.H."/>
            <person name="Thwaites G.E."/>
            <person name="Baker S."/>
            <person name="Holt K.E."/>
        </authorList>
    </citation>
    <scope>NUCLEOTIDE SEQUENCE</scope>
    <source>
        <strain evidence="1">Ty004</strain>
        <plasmid evidence="1">pTy004_01</plasmid>
    </source>
</reference>
<protein>
    <submittedName>
        <fullName evidence="1">Uncharacterized protein</fullName>
    </submittedName>
</protein>
<evidence type="ECO:0000313" key="1">
    <source>
        <dbReference type="EMBL" id="API82778.1"/>
    </source>
</evidence>
<organism evidence="1">
    <name type="scientific">Salmonella typhi</name>
    <dbReference type="NCBI Taxonomy" id="90370"/>
    <lineage>
        <taxon>Bacteria</taxon>
        <taxon>Pseudomonadati</taxon>
        <taxon>Pseudomonadota</taxon>
        <taxon>Gammaproteobacteria</taxon>
        <taxon>Enterobacterales</taxon>
        <taxon>Enterobacteriaceae</taxon>
        <taxon>Salmonella</taxon>
    </lineage>
</organism>